<keyword evidence="7" id="KW-0969">Cilium</keyword>
<dbReference type="InterPro" id="IPR023787">
    <property type="entry name" value="T3SS_YcgR"/>
</dbReference>
<keyword evidence="2 4" id="KW-0547">Nucleotide-binding</keyword>
<comment type="subcellular location">
    <subcellularLocation>
        <location evidence="4">Bacterial flagellum basal body</location>
    </subcellularLocation>
</comment>
<evidence type="ECO:0000259" key="6">
    <source>
        <dbReference type="Pfam" id="PF07317"/>
    </source>
</evidence>
<dbReference type="Gene3D" id="2.30.110.10">
    <property type="entry name" value="Electron Transport, Fmn-binding Protein, Chain A"/>
    <property type="match status" value="1"/>
</dbReference>
<reference evidence="7 8" key="1">
    <citation type="submission" date="2024-09" db="EMBL/GenBank/DDBJ databases">
        <authorList>
            <person name="Sun Q."/>
            <person name="Mori K."/>
        </authorList>
    </citation>
    <scope>NUCLEOTIDE SEQUENCE [LARGE SCALE GENOMIC DNA]</scope>
    <source>
        <strain evidence="7 8">KCTC 23076</strain>
    </source>
</reference>
<dbReference type="Pfam" id="PF07238">
    <property type="entry name" value="PilZ"/>
    <property type="match status" value="1"/>
</dbReference>
<dbReference type="Proteomes" id="UP001589896">
    <property type="component" value="Unassembled WGS sequence"/>
</dbReference>
<dbReference type="InterPro" id="IPR009875">
    <property type="entry name" value="PilZ_domain"/>
</dbReference>
<dbReference type="SUPFAM" id="SSF141371">
    <property type="entry name" value="PilZ domain-like"/>
    <property type="match status" value="1"/>
</dbReference>
<feature type="domain" description="Type III secretion system flagellar brake protein YcgR PilZN" evidence="6">
    <location>
        <begin position="20"/>
        <end position="122"/>
    </location>
</feature>
<comment type="subunit">
    <text evidence="4">Monomer. Interacts with the flagellar basal bodies.</text>
</comment>
<evidence type="ECO:0000313" key="8">
    <source>
        <dbReference type="Proteomes" id="UP001589896"/>
    </source>
</evidence>
<evidence type="ECO:0000259" key="5">
    <source>
        <dbReference type="Pfam" id="PF07238"/>
    </source>
</evidence>
<proteinExistence type="inferred from homology"/>
<keyword evidence="8" id="KW-1185">Reference proteome</keyword>
<evidence type="ECO:0000256" key="3">
    <source>
        <dbReference type="ARBA" id="ARBA00023143"/>
    </source>
</evidence>
<comment type="similarity">
    <text evidence="4">Belongs to the YcgR family.</text>
</comment>
<sequence>MTDPAPSASRDDFESMYEKYMLHHPADIRARLRQLIDKRCTVMVRAPGQEDATTAALALGERSIWFDVPRDADLTPRLQTAEKLRFESAIERIGVRFTTGPARLGTYEGLPALEVDLPEKLIHLQRRDYVRREPLSSLGCTLSVPASAGGDHKITARIADIGGGGLAVLTSDDAALQPAVGDELEHVVLELPEDGPLTVRLRVQHVAKFEQNGRTVMRAGCQFVQLSAQDQARLVRYVMHLDRLHSIRRRELGS</sequence>
<dbReference type="EMBL" id="JBHLTG010000001">
    <property type="protein sequence ID" value="MFC0677087.1"/>
    <property type="molecule type" value="Genomic_DNA"/>
</dbReference>
<evidence type="ECO:0000256" key="2">
    <source>
        <dbReference type="ARBA" id="ARBA00022741"/>
    </source>
</evidence>
<keyword evidence="7" id="KW-0966">Cell projection</keyword>
<feature type="domain" description="PilZ" evidence="5">
    <location>
        <begin position="125"/>
        <end position="239"/>
    </location>
</feature>
<dbReference type="InterPro" id="IPR012349">
    <property type="entry name" value="Split_barrel_FMN-bd"/>
</dbReference>
<name>A0ABV6RJC1_9GAMM</name>
<dbReference type="HAMAP" id="MF_01457">
    <property type="entry name" value="YcgR"/>
    <property type="match status" value="1"/>
</dbReference>
<keyword evidence="3 4" id="KW-0975">Bacterial flagellum</keyword>
<dbReference type="InterPro" id="IPR009926">
    <property type="entry name" value="T3SS_YcgR_PilZN"/>
</dbReference>
<accession>A0ABV6RJC1</accession>
<comment type="caution">
    <text evidence="7">The sequence shown here is derived from an EMBL/GenBank/DDBJ whole genome shotgun (WGS) entry which is preliminary data.</text>
</comment>
<protein>
    <recommendedName>
        <fullName evidence="4">Flagellar brake protein YcgR</fullName>
    </recommendedName>
    <alternativeName>
        <fullName evidence="4">Cyclic di-GMP binding protein YcgR</fullName>
    </alternativeName>
</protein>
<evidence type="ECO:0000256" key="1">
    <source>
        <dbReference type="ARBA" id="ARBA00022636"/>
    </source>
</evidence>
<comment type="function">
    <text evidence="4">Acts as a flagellar brake, regulating swimming and swarming in a bis-(3'-5') cyclic diguanylic acid (c-di-GMP)-dependent manner. Binds 1 c-di-GMP dimer per subunit. Increasing levels of c-di-GMP lead to decreased motility.</text>
</comment>
<keyword evidence="7" id="KW-0282">Flagellum</keyword>
<gene>
    <name evidence="4" type="primary">ycgR</name>
    <name evidence="7" type="ORF">ACFFGH_04355</name>
</gene>
<dbReference type="Gene3D" id="2.40.10.220">
    <property type="entry name" value="predicted glycosyltransferase like domains"/>
    <property type="match status" value="1"/>
</dbReference>
<organism evidence="7 8">
    <name type="scientific">Lysobacter korlensis</name>
    <dbReference type="NCBI Taxonomy" id="553636"/>
    <lineage>
        <taxon>Bacteria</taxon>
        <taxon>Pseudomonadati</taxon>
        <taxon>Pseudomonadota</taxon>
        <taxon>Gammaproteobacteria</taxon>
        <taxon>Lysobacterales</taxon>
        <taxon>Lysobacteraceae</taxon>
        <taxon>Lysobacter</taxon>
    </lineage>
</organism>
<keyword evidence="1 4" id="KW-0973">c-di-GMP</keyword>
<dbReference type="Pfam" id="PF07317">
    <property type="entry name" value="PilZN"/>
    <property type="match status" value="1"/>
</dbReference>
<evidence type="ECO:0000256" key="4">
    <source>
        <dbReference type="HAMAP-Rule" id="MF_01457"/>
    </source>
</evidence>
<evidence type="ECO:0000313" key="7">
    <source>
        <dbReference type="EMBL" id="MFC0677087.1"/>
    </source>
</evidence>